<dbReference type="NCBIfam" id="TIGR01777">
    <property type="entry name" value="yfcH"/>
    <property type="match status" value="1"/>
</dbReference>
<dbReference type="RefSeq" id="WP_027851536.1">
    <property type="nucleotide sequence ID" value="NZ_BSOR01000027.1"/>
</dbReference>
<organism evidence="4 5">
    <name type="scientific">Marinospirillum insulare</name>
    <dbReference type="NCBI Taxonomy" id="217169"/>
    <lineage>
        <taxon>Bacteria</taxon>
        <taxon>Pseudomonadati</taxon>
        <taxon>Pseudomonadota</taxon>
        <taxon>Gammaproteobacteria</taxon>
        <taxon>Oceanospirillales</taxon>
        <taxon>Oceanospirillaceae</taxon>
        <taxon>Marinospirillum</taxon>
    </lineage>
</organism>
<sequence>MRILITGGTGFIGKTLCPLLASQGHELVLWTRQLKPKLPEGVIDYVHELSELEENSIQAVINLAGAGIADKRWSEERKQLLISSRVKTTELLVEWMEAQSIKPEVLISASAVGYYGEQGSERVTEQTQPVAGFTHDLCAAWEAAALTAEKLGIRVCLVRTGVVLGQGGGSLAKMLPAFRLGLGGRLGSGQHWFPWIHLDDMAKIYAWLLKNEQASGVFNASAPNPVTNAEFTKALGKALNRPTIFPMPEAVLKVLFGEMAELLLVSAKMLPEQLEKEGFEFIYPDLERALEKSV</sequence>
<evidence type="ECO:0000259" key="2">
    <source>
        <dbReference type="Pfam" id="PF01370"/>
    </source>
</evidence>
<gene>
    <name evidence="4" type="ORF">GCM10007878_16060</name>
</gene>
<dbReference type="InterPro" id="IPR036291">
    <property type="entry name" value="NAD(P)-bd_dom_sf"/>
</dbReference>
<dbReference type="Proteomes" id="UP001156682">
    <property type="component" value="Unassembled WGS sequence"/>
</dbReference>
<dbReference type="PANTHER" id="PTHR11092">
    <property type="entry name" value="SUGAR NUCLEOTIDE EPIMERASE RELATED"/>
    <property type="match status" value="1"/>
</dbReference>
<dbReference type="PANTHER" id="PTHR11092:SF0">
    <property type="entry name" value="EPIMERASE FAMILY PROTEIN SDR39U1"/>
    <property type="match status" value="1"/>
</dbReference>
<keyword evidence="5" id="KW-1185">Reference proteome</keyword>
<evidence type="ECO:0000259" key="3">
    <source>
        <dbReference type="Pfam" id="PF08338"/>
    </source>
</evidence>
<dbReference type="InterPro" id="IPR001509">
    <property type="entry name" value="Epimerase_deHydtase"/>
</dbReference>
<dbReference type="SUPFAM" id="SSF51735">
    <property type="entry name" value="NAD(P)-binding Rossmann-fold domains"/>
    <property type="match status" value="1"/>
</dbReference>
<name>A0ABQ5ZYL1_9GAMM</name>
<evidence type="ECO:0000313" key="4">
    <source>
        <dbReference type="EMBL" id="GLR64168.1"/>
    </source>
</evidence>
<proteinExistence type="inferred from homology"/>
<feature type="domain" description="DUF1731" evidence="3">
    <location>
        <begin position="247"/>
        <end position="291"/>
    </location>
</feature>
<protein>
    <submittedName>
        <fullName evidence="4">Epimerase</fullName>
    </submittedName>
</protein>
<dbReference type="InterPro" id="IPR013549">
    <property type="entry name" value="DUF1731"/>
</dbReference>
<dbReference type="Pfam" id="PF08338">
    <property type="entry name" value="DUF1731"/>
    <property type="match status" value="1"/>
</dbReference>
<evidence type="ECO:0000313" key="5">
    <source>
        <dbReference type="Proteomes" id="UP001156682"/>
    </source>
</evidence>
<dbReference type="Pfam" id="PF01370">
    <property type="entry name" value="Epimerase"/>
    <property type="match status" value="1"/>
</dbReference>
<reference evidence="5" key="1">
    <citation type="journal article" date="2019" name="Int. J. Syst. Evol. Microbiol.">
        <title>The Global Catalogue of Microorganisms (GCM) 10K type strain sequencing project: providing services to taxonomists for standard genome sequencing and annotation.</title>
        <authorList>
            <consortium name="The Broad Institute Genomics Platform"/>
            <consortium name="The Broad Institute Genome Sequencing Center for Infectious Disease"/>
            <person name="Wu L."/>
            <person name="Ma J."/>
        </authorList>
    </citation>
    <scope>NUCLEOTIDE SEQUENCE [LARGE SCALE GENOMIC DNA]</scope>
    <source>
        <strain evidence="5">NBRC 100033</strain>
    </source>
</reference>
<dbReference type="InterPro" id="IPR010099">
    <property type="entry name" value="SDR39U1"/>
</dbReference>
<comment type="similarity">
    <text evidence="1">Belongs to the NAD(P)-dependent epimerase/dehydratase family. SDR39U1 subfamily.</text>
</comment>
<dbReference type="Gene3D" id="3.40.50.720">
    <property type="entry name" value="NAD(P)-binding Rossmann-like Domain"/>
    <property type="match status" value="1"/>
</dbReference>
<evidence type="ECO:0000256" key="1">
    <source>
        <dbReference type="ARBA" id="ARBA00009353"/>
    </source>
</evidence>
<comment type="caution">
    <text evidence="4">The sequence shown here is derived from an EMBL/GenBank/DDBJ whole genome shotgun (WGS) entry which is preliminary data.</text>
</comment>
<dbReference type="EMBL" id="BSOR01000027">
    <property type="protein sequence ID" value="GLR64168.1"/>
    <property type="molecule type" value="Genomic_DNA"/>
</dbReference>
<accession>A0ABQ5ZYL1</accession>
<feature type="domain" description="NAD-dependent epimerase/dehydratase" evidence="2">
    <location>
        <begin position="3"/>
        <end position="219"/>
    </location>
</feature>